<dbReference type="InterPro" id="IPR038078">
    <property type="entry name" value="PhoU-like_sf"/>
</dbReference>
<evidence type="ECO:0000313" key="9">
    <source>
        <dbReference type="Proteomes" id="UP000630805"/>
    </source>
</evidence>
<keyword evidence="3 6" id="KW-0812">Transmembrane</keyword>
<dbReference type="InterPro" id="IPR003841">
    <property type="entry name" value="Na/Pi_transpt"/>
</dbReference>
<feature type="transmembrane region" description="Helical" evidence="6">
    <location>
        <begin position="132"/>
        <end position="149"/>
    </location>
</feature>
<feature type="domain" description="PhoU" evidence="7">
    <location>
        <begin position="345"/>
        <end position="424"/>
    </location>
</feature>
<feature type="transmembrane region" description="Helical" evidence="6">
    <location>
        <begin position="210"/>
        <end position="230"/>
    </location>
</feature>
<evidence type="ECO:0000256" key="4">
    <source>
        <dbReference type="ARBA" id="ARBA00022989"/>
    </source>
</evidence>
<gene>
    <name evidence="8" type="ORF">HW561_03045</name>
</gene>
<dbReference type="InterPro" id="IPR026022">
    <property type="entry name" value="PhoU_dom"/>
</dbReference>
<evidence type="ECO:0000256" key="1">
    <source>
        <dbReference type="ARBA" id="ARBA00004651"/>
    </source>
</evidence>
<evidence type="ECO:0000256" key="6">
    <source>
        <dbReference type="SAM" id="Phobius"/>
    </source>
</evidence>
<dbReference type="PANTHER" id="PTHR10010:SF46">
    <property type="entry name" value="SODIUM-DEPENDENT PHOSPHATE TRANSPORT PROTEIN 2B"/>
    <property type="match status" value="1"/>
</dbReference>
<evidence type="ECO:0000256" key="5">
    <source>
        <dbReference type="ARBA" id="ARBA00023136"/>
    </source>
</evidence>
<dbReference type="RefSeq" id="WP_176861737.1">
    <property type="nucleotide sequence ID" value="NZ_JABXWT010000001.1"/>
</dbReference>
<keyword evidence="5 6" id="KW-0472">Membrane</keyword>
<feature type="transmembrane region" description="Helical" evidence="6">
    <location>
        <begin position="275"/>
        <end position="296"/>
    </location>
</feature>
<proteinExistence type="predicted"/>
<reference evidence="8 9" key="1">
    <citation type="submission" date="2020-06" db="EMBL/GenBank/DDBJ databases">
        <authorList>
            <person name="Cao W.R."/>
        </authorList>
    </citation>
    <scope>NUCLEOTIDE SEQUENCE [LARGE SCALE GENOMIC DNA]</scope>
    <source>
        <strain evidence="8 9">B1Z28</strain>
    </source>
</reference>
<accession>A0ABX2PKX2</accession>
<protein>
    <submittedName>
        <fullName evidence="8">Na/Pi cotransporter family protein</fullName>
    </submittedName>
</protein>
<evidence type="ECO:0000259" key="7">
    <source>
        <dbReference type="Pfam" id="PF01895"/>
    </source>
</evidence>
<dbReference type="Gene3D" id="1.20.58.220">
    <property type="entry name" value="Phosphate transport system protein phou homolog 2, domain 2"/>
    <property type="match status" value="1"/>
</dbReference>
<comment type="subcellular location">
    <subcellularLocation>
        <location evidence="1">Cell membrane</location>
        <topology evidence="1">Multi-pass membrane protein</topology>
    </subcellularLocation>
</comment>
<evidence type="ECO:0000313" key="8">
    <source>
        <dbReference type="EMBL" id="NVO54765.1"/>
    </source>
</evidence>
<feature type="transmembrane region" description="Helical" evidence="6">
    <location>
        <begin position="69"/>
        <end position="90"/>
    </location>
</feature>
<dbReference type="PANTHER" id="PTHR10010">
    <property type="entry name" value="SOLUTE CARRIER FAMILY 34 SODIUM PHOSPHATE , MEMBER 2-RELATED"/>
    <property type="match status" value="1"/>
</dbReference>
<dbReference type="Pfam" id="PF02690">
    <property type="entry name" value="Na_Pi_cotrans"/>
    <property type="match status" value="2"/>
</dbReference>
<dbReference type="Pfam" id="PF01895">
    <property type="entry name" value="PhoU"/>
    <property type="match status" value="1"/>
</dbReference>
<comment type="caution">
    <text evidence="8">The sequence shown here is derived from an EMBL/GenBank/DDBJ whole genome shotgun (WGS) entry which is preliminary data.</text>
</comment>
<dbReference type="Proteomes" id="UP000630805">
    <property type="component" value="Unassembled WGS sequence"/>
</dbReference>
<feature type="transmembrane region" description="Helical" evidence="6">
    <location>
        <begin position="102"/>
        <end position="120"/>
    </location>
</feature>
<feature type="transmembrane region" description="Helical" evidence="6">
    <location>
        <begin position="242"/>
        <end position="263"/>
    </location>
</feature>
<feature type="transmembrane region" description="Helical" evidence="6">
    <location>
        <begin position="6"/>
        <end position="24"/>
    </location>
</feature>
<keyword evidence="4 6" id="KW-1133">Transmembrane helix</keyword>
<sequence>MAILNFLIQLAGATMLLLFAVRMVRTGIERSYGASFQRVMTEQQSFVQASMVGVAMAVVLQSATAVTLLTSGFAASGLLAFSTGLAIVLGGDLGSALVIQILSFRMDWLIPMLLAVGGYLFVKTEAKKARQLGRILMGIAFILISLRFLREAMDPIRDSAFLPAVADYLARDYITAFLVGGALAFVMHSSVAAILMCVTLVQIGAIPFEAGLSLVLGANFGSGFIPVWLSRGMDISARRIPYANLALRGTWAVLALFACNITLRSGVLDVPGSGQMLVTAHLAFNAFLLLLALPFCGRLQPLVERLLPEPEARTAAAEHGRPVSMLDPRDIGNASQAVSSLKRELLHMCDLVDAMFRPTLELYKSGDKDQIRAIRAMDGEVNECLYRIRTFVAAIPTESFGKQNAKLARDMMEYAIRLETAGDVVAKRLTALADDMRKTGASFSKEGWSELVQMHEGILANVRLAINVLISDDLESARLLSQEKSEIKRVERDSRKRHLRRLQHGESASFETSDIHLETLRAFREFNSHISAVAYPILYRHGQLLETRLIEDLPQMAMDERNRSS</sequence>
<dbReference type="NCBIfam" id="NF037997">
    <property type="entry name" value="Na_Pi_symport"/>
    <property type="match status" value="1"/>
</dbReference>
<name>A0ABX2PKX2_9RHOB</name>
<organism evidence="8 9">
    <name type="scientific">Ruegeria haliotis</name>
    <dbReference type="NCBI Taxonomy" id="2747601"/>
    <lineage>
        <taxon>Bacteria</taxon>
        <taxon>Pseudomonadati</taxon>
        <taxon>Pseudomonadota</taxon>
        <taxon>Alphaproteobacteria</taxon>
        <taxon>Rhodobacterales</taxon>
        <taxon>Roseobacteraceae</taxon>
        <taxon>Ruegeria</taxon>
    </lineage>
</organism>
<evidence type="ECO:0000256" key="3">
    <source>
        <dbReference type="ARBA" id="ARBA00022692"/>
    </source>
</evidence>
<evidence type="ECO:0000256" key="2">
    <source>
        <dbReference type="ARBA" id="ARBA00022475"/>
    </source>
</evidence>
<dbReference type="SUPFAM" id="SSF109755">
    <property type="entry name" value="PhoU-like"/>
    <property type="match status" value="1"/>
</dbReference>
<feature type="transmembrane region" description="Helical" evidence="6">
    <location>
        <begin position="45"/>
        <end position="63"/>
    </location>
</feature>
<keyword evidence="2" id="KW-1003">Cell membrane</keyword>
<keyword evidence="9" id="KW-1185">Reference proteome</keyword>
<dbReference type="EMBL" id="JABXWT010000001">
    <property type="protein sequence ID" value="NVO54765.1"/>
    <property type="molecule type" value="Genomic_DNA"/>
</dbReference>
<feature type="transmembrane region" description="Helical" evidence="6">
    <location>
        <begin position="177"/>
        <end position="204"/>
    </location>
</feature>